<dbReference type="PANTHER" id="PTHR22946">
    <property type="entry name" value="DIENELACTONE HYDROLASE DOMAIN-CONTAINING PROTEIN-RELATED"/>
    <property type="match status" value="1"/>
</dbReference>
<evidence type="ECO:0000256" key="1">
    <source>
        <dbReference type="ARBA" id="ARBA00038115"/>
    </source>
</evidence>
<name>A0A7X9SPK0_CLOBE</name>
<proteinExistence type="inferred from homology"/>
<evidence type="ECO:0000313" key="3">
    <source>
        <dbReference type="EMBL" id="NMF05708.1"/>
    </source>
</evidence>
<accession>A0A7X9SPK0</accession>
<comment type="caution">
    <text evidence="3">The sequence shown here is derived from an EMBL/GenBank/DDBJ whole genome shotgun (WGS) entry which is preliminary data.</text>
</comment>
<reference evidence="3 4" key="1">
    <citation type="submission" date="2020-04" db="EMBL/GenBank/DDBJ databases">
        <authorList>
            <person name="Hitch T.C.A."/>
            <person name="Wylensek D."/>
            <person name="Clavel T."/>
        </authorList>
    </citation>
    <scope>NUCLEOTIDE SEQUENCE [LARGE SCALE GENOMIC DNA]</scope>
    <source>
        <strain evidence="3 4">WB01_NA02</strain>
    </source>
</reference>
<dbReference type="AlphaFoldDB" id="A0A7X9SPK0"/>
<dbReference type="GO" id="GO:0016787">
    <property type="term" value="F:hydrolase activity"/>
    <property type="evidence" value="ECO:0007669"/>
    <property type="project" value="UniProtKB-KW"/>
</dbReference>
<sequence>MSNNKIVKGRFPIGFFNDLHPDFSINFQMNRFYNWSNDEDMLKEMREVSANIHNYEEYISKFLELSEKSLKQGNKLKAAYYLRGAEFYIKESSPEKHNCRKRFISLMQEHYNIEENQYFKVPYENGFLSTYRFTPENPKGTFVMFGGFDSYIEELFPMAMTIKDSGYDVVCFEGPGQGVTLEDYKIPMTNEWEKPVKTILDFFQLDNVTLFGLSLGGYFVIRAAAFENRVKRVVADDICADFYELVLRQLPLNLKEKFNDLIIGQKSKELNTLLERLAKESLMLEWAINQGMHTTGSQTPYDFLSKVTLYNTTEISEKVEQDVLLLAAQDDHYIPLNQFFEQGKALKNVRSLTMRMFTKKENAQNHCHIGNVGLSIEVILNWLEEMNH</sequence>
<dbReference type="Pfam" id="PF00561">
    <property type="entry name" value="Abhydrolase_1"/>
    <property type="match status" value="1"/>
</dbReference>
<dbReference type="Gene3D" id="3.40.50.1820">
    <property type="entry name" value="alpha/beta hydrolase"/>
    <property type="match status" value="1"/>
</dbReference>
<keyword evidence="3" id="KW-0378">Hydrolase</keyword>
<evidence type="ECO:0000259" key="2">
    <source>
        <dbReference type="Pfam" id="PF00561"/>
    </source>
</evidence>
<dbReference type="EMBL" id="JABAGD010000022">
    <property type="protein sequence ID" value="NMF05708.1"/>
    <property type="molecule type" value="Genomic_DNA"/>
</dbReference>
<dbReference type="InterPro" id="IPR050261">
    <property type="entry name" value="FrsA_esterase"/>
</dbReference>
<dbReference type="RefSeq" id="WP_168982182.1">
    <property type="nucleotide sequence ID" value="NZ_JABAGD010000022.1"/>
</dbReference>
<organism evidence="3 4">
    <name type="scientific">Clostridium beijerinckii</name>
    <name type="common">Clostridium MP</name>
    <dbReference type="NCBI Taxonomy" id="1520"/>
    <lineage>
        <taxon>Bacteria</taxon>
        <taxon>Bacillati</taxon>
        <taxon>Bacillota</taxon>
        <taxon>Clostridia</taxon>
        <taxon>Eubacteriales</taxon>
        <taxon>Clostridiaceae</taxon>
        <taxon>Clostridium</taxon>
    </lineage>
</organism>
<dbReference type="SUPFAM" id="SSF53474">
    <property type="entry name" value="alpha/beta-Hydrolases"/>
    <property type="match status" value="1"/>
</dbReference>
<dbReference type="InterPro" id="IPR000073">
    <property type="entry name" value="AB_hydrolase_1"/>
</dbReference>
<comment type="similarity">
    <text evidence="1">Belongs to the AB hydrolase superfamily. FUS2 hydrolase family.</text>
</comment>
<evidence type="ECO:0000313" key="4">
    <source>
        <dbReference type="Proteomes" id="UP000587880"/>
    </source>
</evidence>
<protein>
    <submittedName>
        <fullName evidence="3">Alpha/beta hydrolase</fullName>
    </submittedName>
</protein>
<dbReference type="InterPro" id="IPR029058">
    <property type="entry name" value="AB_hydrolase_fold"/>
</dbReference>
<dbReference type="Proteomes" id="UP000587880">
    <property type="component" value="Unassembled WGS sequence"/>
</dbReference>
<gene>
    <name evidence="3" type="ORF">HF849_13320</name>
</gene>
<feature type="domain" description="AB hydrolase-1" evidence="2">
    <location>
        <begin position="146"/>
        <end position="336"/>
    </location>
</feature>
<dbReference type="PANTHER" id="PTHR22946:SF12">
    <property type="entry name" value="CONIDIAL PIGMENT BIOSYNTHESIS PROTEIN AYG1 (AFU_ORTHOLOGUE AFUA_2G17550)"/>
    <property type="match status" value="1"/>
</dbReference>